<comment type="caution">
    <text evidence="1">The sequence shown here is derived from an EMBL/GenBank/DDBJ whole genome shotgun (WGS) entry which is preliminary data.</text>
</comment>
<dbReference type="Proteomes" id="UP000607653">
    <property type="component" value="Unassembled WGS sequence"/>
</dbReference>
<gene>
    <name evidence="1" type="ORF">HUJ06_022595</name>
</gene>
<protein>
    <submittedName>
        <fullName evidence="1">Uncharacterized protein</fullName>
    </submittedName>
</protein>
<evidence type="ECO:0000313" key="2">
    <source>
        <dbReference type="Proteomes" id="UP000607653"/>
    </source>
</evidence>
<name>A0A822XM75_NELNU</name>
<dbReference type="EMBL" id="DUZY01000001">
    <property type="protein sequence ID" value="DAD21132.1"/>
    <property type="molecule type" value="Genomic_DNA"/>
</dbReference>
<reference evidence="1 2" key="1">
    <citation type="journal article" date="2020" name="Mol. Biol. Evol.">
        <title>Distinct Expression and Methylation Patterns for Genes with Different Fates following a Single Whole-Genome Duplication in Flowering Plants.</title>
        <authorList>
            <person name="Shi T."/>
            <person name="Rahmani R.S."/>
            <person name="Gugger P.F."/>
            <person name="Wang M."/>
            <person name="Li H."/>
            <person name="Zhang Y."/>
            <person name="Li Z."/>
            <person name="Wang Q."/>
            <person name="Van de Peer Y."/>
            <person name="Marchal K."/>
            <person name="Chen J."/>
        </authorList>
    </citation>
    <scope>NUCLEOTIDE SEQUENCE [LARGE SCALE GENOMIC DNA]</scope>
    <source>
        <tissue evidence="1">Leaf</tissue>
    </source>
</reference>
<organism evidence="1 2">
    <name type="scientific">Nelumbo nucifera</name>
    <name type="common">Sacred lotus</name>
    <dbReference type="NCBI Taxonomy" id="4432"/>
    <lineage>
        <taxon>Eukaryota</taxon>
        <taxon>Viridiplantae</taxon>
        <taxon>Streptophyta</taxon>
        <taxon>Embryophyta</taxon>
        <taxon>Tracheophyta</taxon>
        <taxon>Spermatophyta</taxon>
        <taxon>Magnoliopsida</taxon>
        <taxon>Proteales</taxon>
        <taxon>Nelumbonaceae</taxon>
        <taxon>Nelumbo</taxon>
    </lineage>
</organism>
<keyword evidence="2" id="KW-1185">Reference proteome</keyword>
<evidence type="ECO:0000313" key="1">
    <source>
        <dbReference type="EMBL" id="DAD21132.1"/>
    </source>
</evidence>
<dbReference type="AlphaFoldDB" id="A0A822XM75"/>
<proteinExistence type="predicted"/>
<accession>A0A822XM75</accession>
<sequence length="55" mass="6508">MPYGNVLKSLEWRERKPGSNFLRPSSSLLLSSSLILYNMTEWRLRIRRGEIGWLV</sequence>